<proteinExistence type="predicted"/>
<comment type="caution">
    <text evidence="1">The sequence shown here is derived from an EMBL/GenBank/DDBJ whole genome shotgun (WGS) entry which is preliminary data.</text>
</comment>
<name>A0ABW2V222_9BACL</name>
<dbReference type="RefSeq" id="WP_281281892.1">
    <property type="nucleotide sequence ID" value="NZ_JBHTGQ010000020.1"/>
</dbReference>
<gene>
    <name evidence="1" type="ORF">ACFQWB_09625</name>
</gene>
<reference evidence="2" key="1">
    <citation type="journal article" date="2019" name="Int. J. Syst. Evol. Microbiol.">
        <title>The Global Catalogue of Microorganisms (GCM) 10K type strain sequencing project: providing services to taxonomists for standard genome sequencing and annotation.</title>
        <authorList>
            <consortium name="The Broad Institute Genomics Platform"/>
            <consortium name="The Broad Institute Genome Sequencing Center for Infectious Disease"/>
            <person name="Wu L."/>
            <person name="Ma J."/>
        </authorList>
    </citation>
    <scope>NUCLEOTIDE SEQUENCE [LARGE SCALE GENOMIC DNA]</scope>
    <source>
        <strain evidence="2">JCM 18657</strain>
    </source>
</reference>
<evidence type="ECO:0000313" key="2">
    <source>
        <dbReference type="Proteomes" id="UP001596528"/>
    </source>
</evidence>
<keyword evidence="2" id="KW-1185">Reference proteome</keyword>
<accession>A0ABW2V222</accession>
<evidence type="ECO:0000313" key="1">
    <source>
        <dbReference type="EMBL" id="MFC7750187.1"/>
    </source>
</evidence>
<sequence length="41" mass="4078">MLILTRTGKAHETAIGLAEKAGVAAIKEVEAKTGVAATGQA</sequence>
<protein>
    <submittedName>
        <fullName evidence="1">Uncharacterized protein</fullName>
    </submittedName>
</protein>
<dbReference type="Proteomes" id="UP001596528">
    <property type="component" value="Unassembled WGS sequence"/>
</dbReference>
<dbReference type="EMBL" id="JBHTGQ010000020">
    <property type="protein sequence ID" value="MFC7750187.1"/>
    <property type="molecule type" value="Genomic_DNA"/>
</dbReference>
<organism evidence="1 2">
    <name type="scientific">Paenibacillus thermoaerophilus</name>
    <dbReference type="NCBI Taxonomy" id="1215385"/>
    <lineage>
        <taxon>Bacteria</taxon>
        <taxon>Bacillati</taxon>
        <taxon>Bacillota</taxon>
        <taxon>Bacilli</taxon>
        <taxon>Bacillales</taxon>
        <taxon>Paenibacillaceae</taxon>
        <taxon>Paenibacillus</taxon>
    </lineage>
</organism>